<protein>
    <recommendedName>
        <fullName evidence="3">Survival factor 1</fullName>
    </recommendedName>
</protein>
<dbReference type="AlphaFoldDB" id="A0AAX4K6Q9"/>
<dbReference type="KEGG" id="ker:91098969"/>
<evidence type="ECO:0008006" key="3">
    <source>
        <dbReference type="Google" id="ProtNLM"/>
    </source>
</evidence>
<reference evidence="1 2" key="1">
    <citation type="submission" date="2024-01" db="EMBL/GenBank/DDBJ databases">
        <title>Comparative genomics of Cryptococcus and Kwoniella reveals pathogenesis evolution and contrasting modes of karyotype evolution via chromosome fusion or intercentromeric recombination.</title>
        <authorList>
            <person name="Coelho M.A."/>
            <person name="David-Palma M."/>
            <person name="Shea T."/>
            <person name="Bowers K."/>
            <person name="McGinley-Smith S."/>
            <person name="Mohammad A.W."/>
            <person name="Gnirke A."/>
            <person name="Yurkov A.M."/>
            <person name="Nowrousian M."/>
            <person name="Sun S."/>
            <person name="Cuomo C.A."/>
            <person name="Heitman J."/>
        </authorList>
    </citation>
    <scope>NUCLEOTIDE SEQUENCE [LARGE SCALE GENOMIC DNA]</scope>
    <source>
        <strain evidence="1 2">PYCC6329</strain>
    </source>
</reference>
<dbReference type="EMBL" id="CP144089">
    <property type="protein sequence ID" value="WWD02127.1"/>
    <property type="molecule type" value="Genomic_DNA"/>
</dbReference>
<sequence length="315" mass="35420">MASMLTPSSTAGQAKSLYRVDMASGVREYKLFDQAKYESTILGPNDYHSLEDGRTIIWREPGTLKFHRWTKSKDGQSTESVFQRGGQHRDGERVFNIYKMTPGNKSSGGPSNSELMRNYQPETPTWMKLTLSRIPSTIVYLDAQDRFKLDGGNYTIRRAGSSDHFIRESREGMTIHDIPTANDLRERISWLSATDHEEVQISLVDKEERMKAEEKDKTMMASVTFDNGWKATSENGSKELSPGVPQTWEADHGKARHRVDLSRLGPTAFCHVKHSEIDSFKSEKIVDSFYIKGLNTSVLIEGDGSGGGIKVNLSM</sequence>
<evidence type="ECO:0000313" key="1">
    <source>
        <dbReference type="EMBL" id="WWD02127.1"/>
    </source>
</evidence>
<dbReference type="GeneID" id="91098969"/>
<evidence type="ECO:0000313" key="2">
    <source>
        <dbReference type="Proteomes" id="UP001358614"/>
    </source>
</evidence>
<name>A0AAX4K6Q9_9TREE</name>
<proteinExistence type="predicted"/>
<keyword evidence="2" id="KW-1185">Reference proteome</keyword>
<gene>
    <name evidence="1" type="ORF">V865_000165</name>
</gene>
<dbReference type="RefSeq" id="XP_066080094.1">
    <property type="nucleotide sequence ID" value="XM_066223997.1"/>
</dbReference>
<organism evidence="1 2">
    <name type="scientific">Kwoniella europaea PYCC6329</name>
    <dbReference type="NCBI Taxonomy" id="1423913"/>
    <lineage>
        <taxon>Eukaryota</taxon>
        <taxon>Fungi</taxon>
        <taxon>Dikarya</taxon>
        <taxon>Basidiomycota</taxon>
        <taxon>Agaricomycotina</taxon>
        <taxon>Tremellomycetes</taxon>
        <taxon>Tremellales</taxon>
        <taxon>Cryptococcaceae</taxon>
        <taxon>Kwoniella</taxon>
    </lineage>
</organism>
<accession>A0AAX4K6Q9</accession>
<dbReference type="Proteomes" id="UP001358614">
    <property type="component" value="Chromosome 1"/>
</dbReference>